<keyword evidence="3" id="KW-0611">Plant defense</keyword>
<dbReference type="PANTHER" id="PTHR36766:SF40">
    <property type="entry name" value="DISEASE RESISTANCE PROTEIN RGA3"/>
    <property type="match status" value="1"/>
</dbReference>
<keyword evidence="4" id="KW-0067">ATP-binding</keyword>
<evidence type="ECO:0000256" key="1">
    <source>
        <dbReference type="ARBA" id="ARBA00022737"/>
    </source>
</evidence>
<evidence type="ECO:0008006" key="10">
    <source>
        <dbReference type="Google" id="ProtNLM"/>
    </source>
</evidence>
<dbReference type="PRINTS" id="PR00364">
    <property type="entry name" value="DISEASERSIST"/>
</dbReference>
<dbReference type="InterPro" id="IPR032675">
    <property type="entry name" value="LRR_dom_sf"/>
</dbReference>
<dbReference type="PANTHER" id="PTHR36766">
    <property type="entry name" value="PLANT BROAD-SPECTRUM MILDEW RESISTANCE PROTEIN RPW8"/>
    <property type="match status" value="1"/>
</dbReference>
<dbReference type="Gene3D" id="3.40.50.300">
    <property type="entry name" value="P-loop containing nucleotide triphosphate hydrolases"/>
    <property type="match status" value="1"/>
</dbReference>
<dbReference type="Pfam" id="PF00931">
    <property type="entry name" value="NB-ARC"/>
    <property type="match status" value="1"/>
</dbReference>
<evidence type="ECO:0000256" key="2">
    <source>
        <dbReference type="ARBA" id="ARBA00022741"/>
    </source>
</evidence>
<dbReference type="AlphaFoldDB" id="A0AA87ZQZ3"/>
<dbReference type="InterPro" id="IPR027417">
    <property type="entry name" value="P-loop_NTPase"/>
</dbReference>
<comment type="caution">
    <text evidence="8">The sequence shown here is derived from an EMBL/GenBank/DDBJ whole genome shotgun (WGS) entry which is preliminary data.</text>
</comment>
<dbReference type="SUPFAM" id="SSF52058">
    <property type="entry name" value="L domain-like"/>
    <property type="match status" value="2"/>
</dbReference>
<evidence type="ECO:0000259" key="7">
    <source>
        <dbReference type="Pfam" id="PF18052"/>
    </source>
</evidence>
<gene>
    <name evidence="8" type="ORF">TIFTF001_011017</name>
</gene>
<proteinExistence type="predicted"/>
<evidence type="ECO:0000259" key="6">
    <source>
        <dbReference type="Pfam" id="PF00931"/>
    </source>
</evidence>
<dbReference type="GO" id="GO:0005524">
    <property type="term" value="F:ATP binding"/>
    <property type="evidence" value="ECO:0007669"/>
    <property type="project" value="UniProtKB-KW"/>
</dbReference>
<protein>
    <recommendedName>
        <fullName evidence="10">Disease resistance RPP13-like protein 1</fullName>
    </recommendedName>
</protein>
<dbReference type="FunFam" id="3.40.50.300:FF:001091">
    <property type="entry name" value="Probable disease resistance protein At1g61300"/>
    <property type="match status" value="1"/>
</dbReference>
<keyword evidence="1" id="KW-0677">Repeat</keyword>
<dbReference type="Gene3D" id="1.20.5.4130">
    <property type="match status" value="1"/>
</dbReference>
<keyword evidence="2" id="KW-0547">Nucleotide-binding</keyword>
<evidence type="ECO:0000313" key="9">
    <source>
        <dbReference type="Proteomes" id="UP001187192"/>
    </source>
</evidence>
<dbReference type="EMBL" id="BTGU01000013">
    <property type="protein sequence ID" value="GMN41789.1"/>
    <property type="molecule type" value="Genomic_DNA"/>
</dbReference>
<evidence type="ECO:0000313" key="8">
    <source>
        <dbReference type="EMBL" id="GMN41789.1"/>
    </source>
</evidence>
<sequence>MAEILAGAFLSAAFEKLFERLLTSREAKGKKFIEDQLRKLELDLKKATLLLNDAEDRQIDDHNVKEWLVELKHIIFKADDLVEDINAESQSEQLERRQSGESTMLIIKSIVPFFAKVEKTVLAEIANVLEDLKILLEMTAALRLKEDSQNMTRPPVRMLRPTPLRDEHHVYGRDADKEEILNLLLSDDKWSDNIGVLPIVGMGGLGKTTLAQLIFDDNRVKEHGFQLNAWVTVSTEFDSFRIIKTILQQVNSKSASSVEEPMELQQRLKEALRGKKFFFVLDDVWEESYDHWDFLMSNFTYGECGSRIIVTTRSKEVSSIRLTSKTRHLVAQNVPIDDELWTSLSEAKHMRTFIALGPYLHSSGQLAENLKLEGRYLRVLSPSMQTQIHSFSNMKHLRRLTRLPTNMGRLINLRHLDTTSTPLREMPPQMDNMKELQTLSDFVLGESRGSSIKELGELHHLGGKLCISGLHNVVGVDDLRALRALVIISFHEVETMGAEFYGNTSSFKPFPSLETLSFFDMPKWNGWLFAGHDIKGYFPCLKQLRLDRCPNLIGTLPDVKGSLEIKQCDMLLFPGIHRYTVTELLIRQCDSLNSLPLDHFPSLKQLEFQKCGNLESLSFSEETGNDLHPLSSLRLISCGSFKSLPQDMHRTFPSLAFLEIYNCQEIESFPEGGLPHSLNELVISDCRKLLAQHRRWDLQRLTSLRTLRINYCDVERDSFPEGLLPSSLTSFKLGRLGRLRSLNGNAFQNVTSLDKLSLWYCNELRFLPQEALPTSLHVLDIYECPFLERCYRRGNEDRDNISHIQKIWINGQATRTENDGKEDSASTNA</sequence>
<dbReference type="Gene3D" id="3.80.10.10">
    <property type="entry name" value="Ribonuclease Inhibitor"/>
    <property type="match status" value="1"/>
</dbReference>
<evidence type="ECO:0000256" key="5">
    <source>
        <dbReference type="SAM" id="Coils"/>
    </source>
</evidence>
<keyword evidence="5" id="KW-0175">Coiled coil</keyword>
<keyword evidence="9" id="KW-1185">Reference proteome</keyword>
<reference evidence="8" key="1">
    <citation type="submission" date="2023-07" db="EMBL/GenBank/DDBJ databases">
        <title>draft genome sequence of fig (Ficus carica).</title>
        <authorList>
            <person name="Takahashi T."/>
            <person name="Nishimura K."/>
        </authorList>
    </citation>
    <scope>NUCLEOTIDE SEQUENCE</scope>
</reference>
<accession>A0AA87ZQZ3</accession>
<feature type="coiled-coil region" evidence="5">
    <location>
        <begin position="30"/>
        <end position="57"/>
    </location>
</feature>
<dbReference type="GO" id="GO:0051707">
    <property type="term" value="P:response to other organism"/>
    <property type="evidence" value="ECO:0007669"/>
    <property type="project" value="UniProtKB-ARBA"/>
</dbReference>
<dbReference type="SUPFAM" id="SSF52540">
    <property type="entry name" value="P-loop containing nucleoside triphosphate hydrolases"/>
    <property type="match status" value="1"/>
</dbReference>
<dbReference type="InterPro" id="IPR002182">
    <property type="entry name" value="NB-ARC"/>
</dbReference>
<dbReference type="Pfam" id="PF18052">
    <property type="entry name" value="Rx_N"/>
    <property type="match status" value="1"/>
</dbReference>
<name>A0AA87ZQZ3_FICCA</name>
<organism evidence="8 9">
    <name type="scientific">Ficus carica</name>
    <name type="common">Common fig</name>
    <dbReference type="NCBI Taxonomy" id="3494"/>
    <lineage>
        <taxon>Eukaryota</taxon>
        <taxon>Viridiplantae</taxon>
        <taxon>Streptophyta</taxon>
        <taxon>Embryophyta</taxon>
        <taxon>Tracheophyta</taxon>
        <taxon>Spermatophyta</taxon>
        <taxon>Magnoliopsida</taxon>
        <taxon>eudicotyledons</taxon>
        <taxon>Gunneridae</taxon>
        <taxon>Pentapetalae</taxon>
        <taxon>rosids</taxon>
        <taxon>fabids</taxon>
        <taxon>Rosales</taxon>
        <taxon>Moraceae</taxon>
        <taxon>Ficeae</taxon>
        <taxon>Ficus</taxon>
    </lineage>
</organism>
<dbReference type="GO" id="GO:0006952">
    <property type="term" value="P:defense response"/>
    <property type="evidence" value="ECO:0007669"/>
    <property type="project" value="UniProtKB-KW"/>
</dbReference>
<dbReference type="Proteomes" id="UP001187192">
    <property type="component" value="Unassembled WGS sequence"/>
</dbReference>
<feature type="domain" description="NB-ARC" evidence="6">
    <location>
        <begin position="175"/>
        <end position="326"/>
    </location>
</feature>
<evidence type="ECO:0000256" key="3">
    <source>
        <dbReference type="ARBA" id="ARBA00022821"/>
    </source>
</evidence>
<dbReference type="GO" id="GO:0043531">
    <property type="term" value="F:ADP binding"/>
    <property type="evidence" value="ECO:0007669"/>
    <property type="project" value="InterPro"/>
</dbReference>
<evidence type="ECO:0000256" key="4">
    <source>
        <dbReference type="ARBA" id="ARBA00022840"/>
    </source>
</evidence>
<feature type="domain" description="Disease resistance N-terminal" evidence="7">
    <location>
        <begin position="9"/>
        <end position="98"/>
    </location>
</feature>
<dbReference type="InterPro" id="IPR041118">
    <property type="entry name" value="Rx_N"/>
</dbReference>